<evidence type="ECO:0000313" key="3">
    <source>
        <dbReference type="Proteomes" id="UP000244867"/>
    </source>
</evidence>
<dbReference type="OrthoDB" id="485032at2"/>
<dbReference type="Pfam" id="PF00903">
    <property type="entry name" value="Glyoxalase"/>
    <property type="match status" value="1"/>
</dbReference>
<name>A0A2R7YW24_9ACTN</name>
<dbReference type="AlphaFoldDB" id="A0A2R7YW24"/>
<dbReference type="GO" id="GO:0051213">
    <property type="term" value="F:dioxygenase activity"/>
    <property type="evidence" value="ECO:0007669"/>
    <property type="project" value="UniProtKB-KW"/>
</dbReference>
<sequence length="105" mass="11207">MVAAVEWYSRLFGIKANVGHLGHDDTIFDLPTDAPPYVCLDANQPDFVASGPARCVFLTEDLEATIAHVASIGATDVSPPEDIGSLCFATFREPDGNLLMAAQLN</sequence>
<reference evidence="2 3" key="1">
    <citation type="submission" date="2018-03" db="EMBL/GenBank/DDBJ databases">
        <authorList>
            <person name="Keele B.F."/>
        </authorList>
    </citation>
    <scope>NUCLEOTIDE SEQUENCE [LARGE SCALE GENOMIC DNA]</scope>
    <source>
        <strain evidence="2 3">IB-3</strain>
    </source>
</reference>
<evidence type="ECO:0000259" key="1">
    <source>
        <dbReference type="PROSITE" id="PS51819"/>
    </source>
</evidence>
<evidence type="ECO:0000313" key="2">
    <source>
        <dbReference type="EMBL" id="PUA80513.1"/>
    </source>
</evidence>
<protein>
    <submittedName>
        <fullName evidence="2">Glyoxalase/bleomycin resistance/dioxygenase family protein</fullName>
    </submittedName>
</protein>
<dbReference type="InterPro" id="IPR029068">
    <property type="entry name" value="Glyas_Bleomycin-R_OHBP_Dase"/>
</dbReference>
<feature type="domain" description="VOC" evidence="1">
    <location>
        <begin position="1"/>
        <end position="104"/>
    </location>
</feature>
<dbReference type="Proteomes" id="UP000244867">
    <property type="component" value="Unassembled WGS sequence"/>
</dbReference>
<accession>A0A2R7YW24</accession>
<keyword evidence="2" id="KW-0223">Dioxygenase</keyword>
<dbReference type="PROSITE" id="PS51819">
    <property type="entry name" value="VOC"/>
    <property type="match status" value="1"/>
</dbReference>
<dbReference type="Gene3D" id="3.10.180.10">
    <property type="entry name" value="2,3-Dihydroxybiphenyl 1,2-Dioxygenase, domain 1"/>
    <property type="match status" value="1"/>
</dbReference>
<organism evidence="2 3">
    <name type="scientific">Nocardioides currus</name>
    <dbReference type="NCBI Taxonomy" id="2133958"/>
    <lineage>
        <taxon>Bacteria</taxon>
        <taxon>Bacillati</taxon>
        <taxon>Actinomycetota</taxon>
        <taxon>Actinomycetes</taxon>
        <taxon>Propionibacteriales</taxon>
        <taxon>Nocardioidaceae</taxon>
        <taxon>Nocardioides</taxon>
    </lineage>
</organism>
<dbReference type="SUPFAM" id="SSF54593">
    <property type="entry name" value="Glyoxalase/Bleomycin resistance protein/Dihydroxybiphenyl dioxygenase"/>
    <property type="match status" value="1"/>
</dbReference>
<keyword evidence="2" id="KW-0560">Oxidoreductase</keyword>
<dbReference type="InterPro" id="IPR037523">
    <property type="entry name" value="VOC_core"/>
</dbReference>
<proteinExistence type="predicted"/>
<gene>
    <name evidence="2" type="ORF">C7S10_12110</name>
</gene>
<keyword evidence="3" id="KW-1185">Reference proteome</keyword>
<comment type="caution">
    <text evidence="2">The sequence shown here is derived from an EMBL/GenBank/DDBJ whole genome shotgun (WGS) entry which is preliminary data.</text>
</comment>
<dbReference type="EMBL" id="PYXZ01000005">
    <property type="protein sequence ID" value="PUA80513.1"/>
    <property type="molecule type" value="Genomic_DNA"/>
</dbReference>
<dbReference type="InterPro" id="IPR004360">
    <property type="entry name" value="Glyas_Fos-R_dOase_dom"/>
</dbReference>